<evidence type="ECO:0000313" key="1">
    <source>
        <dbReference type="EMBL" id="SDP97037.1"/>
    </source>
</evidence>
<organism evidence="1 2">
    <name type="scientific">Actinopolyspora xinjiangensis</name>
    <dbReference type="NCBI Taxonomy" id="405564"/>
    <lineage>
        <taxon>Bacteria</taxon>
        <taxon>Bacillati</taxon>
        <taxon>Actinomycetota</taxon>
        <taxon>Actinomycetes</taxon>
        <taxon>Actinopolysporales</taxon>
        <taxon>Actinopolysporaceae</taxon>
        <taxon>Actinopolyspora</taxon>
    </lineage>
</organism>
<dbReference type="Proteomes" id="UP000199497">
    <property type="component" value="Unassembled WGS sequence"/>
</dbReference>
<sequence length="69" mass="7953">MHRVSRAAGRHRPVSTIRAIPRSDGARGGAHAGDRYYSSESCEWRWRSWADSRNESMVLRGAEILRTRR</sequence>
<proteinExistence type="predicted"/>
<keyword evidence="2" id="KW-1185">Reference proteome</keyword>
<gene>
    <name evidence="1" type="ORF">SAMN04487905_1238</name>
</gene>
<dbReference type="AlphaFoldDB" id="A0A1H0X248"/>
<dbReference type="EMBL" id="FNJR01000023">
    <property type="protein sequence ID" value="SDP97037.1"/>
    <property type="molecule type" value="Genomic_DNA"/>
</dbReference>
<name>A0A1H0X248_9ACTN</name>
<evidence type="ECO:0000313" key="2">
    <source>
        <dbReference type="Proteomes" id="UP000199497"/>
    </source>
</evidence>
<accession>A0A1H0X248</accession>
<protein>
    <submittedName>
        <fullName evidence="1">Uncharacterized protein</fullName>
    </submittedName>
</protein>
<reference evidence="2" key="1">
    <citation type="submission" date="2016-10" db="EMBL/GenBank/DDBJ databases">
        <authorList>
            <person name="Varghese N."/>
            <person name="Submissions S."/>
        </authorList>
    </citation>
    <scope>NUCLEOTIDE SEQUENCE [LARGE SCALE GENOMIC DNA]</scope>
    <source>
        <strain evidence="2">DSM 46732</strain>
    </source>
</reference>